<sequence>MFVIALKIRFPHTEFSNTDPQGPPRLQRFQGFFPSASSVSCDDLLDHLQFSTIKHYDLQQAENVGK</sequence>
<dbReference type="AlphaFoldDB" id="A0A974BU93"/>
<dbReference type="EMBL" id="CM004483">
    <property type="protein sequence ID" value="OCT60968.1"/>
    <property type="molecule type" value="Genomic_DNA"/>
</dbReference>
<dbReference type="Proteomes" id="UP000694892">
    <property type="component" value="Chromosome 9_10S"/>
</dbReference>
<proteinExistence type="predicted"/>
<organism evidence="1 2">
    <name type="scientific">Xenopus laevis</name>
    <name type="common">African clawed frog</name>
    <dbReference type="NCBI Taxonomy" id="8355"/>
    <lineage>
        <taxon>Eukaryota</taxon>
        <taxon>Metazoa</taxon>
        <taxon>Chordata</taxon>
        <taxon>Craniata</taxon>
        <taxon>Vertebrata</taxon>
        <taxon>Euteleostomi</taxon>
        <taxon>Amphibia</taxon>
        <taxon>Batrachia</taxon>
        <taxon>Anura</taxon>
        <taxon>Pipoidea</taxon>
        <taxon>Pipidae</taxon>
        <taxon>Xenopodinae</taxon>
        <taxon>Xenopus</taxon>
        <taxon>Xenopus</taxon>
    </lineage>
</organism>
<gene>
    <name evidence="1" type="ORF">XELAEV_18046994mg</name>
</gene>
<protein>
    <submittedName>
        <fullName evidence="1">Uncharacterized protein</fullName>
    </submittedName>
</protein>
<evidence type="ECO:0000313" key="2">
    <source>
        <dbReference type="Proteomes" id="UP000694892"/>
    </source>
</evidence>
<reference evidence="2" key="1">
    <citation type="journal article" date="2016" name="Nature">
        <title>Genome evolution in the allotetraploid frog Xenopus laevis.</title>
        <authorList>
            <person name="Session A.M."/>
            <person name="Uno Y."/>
            <person name="Kwon T."/>
            <person name="Chapman J.A."/>
            <person name="Toyoda A."/>
            <person name="Takahashi S."/>
            <person name="Fukui A."/>
            <person name="Hikosaka A."/>
            <person name="Suzuki A."/>
            <person name="Kondo M."/>
            <person name="van Heeringen S.J."/>
            <person name="Quigley I."/>
            <person name="Heinz S."/>
            <person name="Ogino H."/>
            <person name="Ochi H."/>
            <person name="Hellsten U."/>
            <person name="Lyons J.B."/>
            <person name="Simakov O."/>
            <person name="Putnam N."/>
            <person name="Stites J."/>
            <person name="Kuroki Y."/>
            <person name="Tanaka T."/>
            <person name="Michiue T."/>
            <person name="Watanabe M."/>
            <person name="Bogdanovic O."/>
            <person name="Lister R."/>
            <person name="Georgiou G."/>
            <person name="Paranjpe S.S."/>
            <person name="van Kruijsbergen I."/>
            <person name="Shu S."/>
            <person name="Carlson J."/>
            <person name="Kinoshita T."/>
            <person name="Ohta Y."/>
            <person name="Mawaribuchi S."/>
            <person name="Jenkins J."/>
            <person name="Grimwood J."/>
            <person name="Schmutz J."/>
            <person name="Mitros T."/>
            <person name="Mozaffari S.V."/>
            <person name="Suzuki Y."/>
            <person name="Haramoto Y."/>
            <person name="Yamamoto T.S."/>
            <person name="Takagi C."/>
            <person name="Heald R."/>
            <person name="Miller K."/>
            <person name="Haudenschild C."/>
            <person name="Kitzman J."/>
            <person name="Nakayama T."/>
            <person name="Izutsu Y."/>
            <person name="Robert J."/>
            <person name="Fortriede J."/>
            <person name="Burns K."/>
            <person name="Lotay V."/>
            <person name="Karimi K."/>
            <person name="Yasuoka Y."/>
            <person name="Dichmann D.S."/>
            <person name="Flajnik M.F."/>
            <person name="Houston D.W."/>
            <person name="Shendure J."/>
            <person name="DuPasquier L."/>
            <person name="Vize P.D."/>
            <person name="Zorn A.M."/>
            <person name="Ito M."/>
            <person name="Marcotte E.M."/>
            <person name="Wallingford J.B."/>
            <person name="Ito Y."/>
            <person name="Asashima M."/>
            <person name="Ueno N."/>
            <person name="Matsuda Y."/>
            <person name="Veenstra G.J."/>
            <person name="Fujiyama A."/>
            <person name="Harland R.M."/>
            <person name="Taira M."/>
            <person name="Rokhsar D.S."/>
        </authorList>
    </citation>
    <scope>NUCLEOTIDE SEQUENCE [LARGE SCALE GENOMIC DNA]</scope>
    <source>
        <strain evidence="2">J</strain>
    </source>
</reference>
<accession>A0A974BU93</accession>
<name>A0A974BU93_XENLA</name>
<evidence type="ECO:0000313" key="1">
    <source>
        <dbReference type="EMBL" id="OCT60968.1"/>
    </source>
</evidence>